<feature type="domain" description="EGF-like" evidence="5">
    <location>
        <begin position="194"/>
        <end position="231"/>
    </location>
</feature>
<dbReference type="EMBL" id="WKFB01000196">
    <property type="protein sequence ID" value="KAF6732185.1"/>
    <property type="molecule type" value="Genomic_DNA"/>
</dbReference>
<proteinExistence type="predicted"/>
<dbReference type="InterPro" id="IPR050372">
    <property type="entry name" value="Neurexin-related_CASP"/>
</dbReference>
<evidence type="ECO:0000256" key="2">
    <source>
        <dbReference type="PROSITE-ProRule" id="PRU00076"/>
    </source>
</evidence>
<comment type="caution">
    <text evidence="6">The sequence shown here is derived from an EMBL/GenBank/DDBJ whole genome shotgun (WGS) entry which is preliminary data.</text>
</comment>
<dbReference type="PANTHER" id="PTHR15036">
    <property type="entry name" value="PIKACHURIN-LIKE PROTEIN"/>
    <property type="match status" value="1"/>
</dbReference>
<organism evidence="6 7">
    <name type="scientific">Oryzias melastigma</name>
    <name type="common">Marine medaka</name>
    <dbReference type="NCBI Taxonomy" id="30732"/>
    <lineage>
        <taxon>Eukaryota</taxon>
        <taxon>Metazoa</taxon>
        <taxon>Chordata</taxon>
        <taxon>Craniata</taxon>
        <taxon>Vertebrata</taxon>
        <taxon>Euteleostomi</taxon>
        <taxon>Actinopterygii</taxon>
        <taxon>Neopterygii</taxon>
        <taxon>Teleostei</taxon>
        <taxon>Neoteleostei</taxon>
        <taxon>Acanthomorphata</taxon>
        <taxon>Ovalentaria</taxon>
        <taxon>Atherinomorphae</taxon>
        <taxon>Beloniformes</taxon>
        <taxon>Adrianichthyidae</taxon>
        <taxon>Oryziinae</taxon>
        <taxon>Oryzias</taxon>
    </lineage>
</organism>
<protein>
    <submittedName>
        <fullName evidence="6">Neurexin-3b</fullName>
    </submittedName>
</protein>
<dbReference type="PROSITE" id="PS50026">
    <property type="entry name" value="EGF_3"/>
    <property type="match status" value="1"/>
</dbReference>
<evidence type="ECO:0000313" key="6">
    <source>
        <dbReference type="EMBL" id="KAF6732185.1"/>
    </source>
</evidence>
<dbReference type="CDD" id="cd00054">
    <property type="entry name" value="EGF_CA"/>
    <property type="match status" value="1"/>
</dbReference>
<dbReference type="SUPFAM" id="SSF49899">
    <property type="entry name" value="Concanavalin A-like lectins/glucanases"/>
    <property type="match status" value="1"/>
</dbReference>
<dbReference type="SUPFAM" id="SSF57196">
    <property type="entry name" value="EGF/Laminin"/>
    <property type="match status" value="1"/>
</dbReference>
<dbReference type="Gene3D" id="2.10.25.10">
    <property type="entry name" value="Laminin"/>
    <property type="match status" value="1"/>
</dbReference>
<comment type="caution">
    <text evidence="2">Lacks conserved residue(s) required for the propagation of feature annotation.</text>
</comment>
<feature type="non-terminal residue" evidence="6">
    <location>
        <position position="232"/>
    </location>
</feature>
<dbReference type="Pfam" id="PF00008">
    <property type="entry name" value="EGF"/>
    <property type="match status" value="1"/>
</dbReference>
<feature type="signal peptide" evidence="3">
    <location>
        <begin position="1"/>
        <end position="23"/>
    </location>
</feature>
<dbReference type="Gene3D" id="2.60.120.200">
    <property type="match status" value="1"/>
</dbReference>
<sequence>MNPNSLFRRVVMLLSTMLGLSASLEFPGSKGQWARYQRWDASSTSDLTFQFKTSASEGLLLYFDDGGYCDFLLLTLSEGKLQLHVSIDCAETTITSAKMVNDSRWHFAAINRENLRTGLAVDGQIKTGEVRPQRHFMKIVSDLFLGGLPEDIRISAITLPSVCELPAFRGVISDLSYGSKLPTLINSQKVRLEMIGLCTENPCENGGICSLADGETYCDCSRTGYVGRYCTE</sequence>
<feature type="chain" id="PRO_5032619290" evidence="3">
    <location>
        <begin position="24"/>
        <end position="232"/>
    </location>
</feature>
<evidence type="ECO:0000313" key="7">
    <source>
        <dbReference type="Proteomes" id="UP000646548"/>
    </source>
</evidence>
<dbReference type="PANTHER" id="PTHR15036:SF85">
    <property type="entry name" value="SP2353, ISOFORM A"/>
    <property type="match status" value="1"/>
</dbReference>
<dbReference type="InterPro" id="IPR001791">
    <property type="entry name" value="Laminin_G"/>
</dbReference>
<dbReference type="InterPro" id="IPR013320">
    <property type="entry name" value="ConA-like_dom_sf"/>
</dbReference>
<keyword evidence="1" id="KW-1015">Disulfide bond</keyword>
<evidence type="ECO:0000259" key="5">
    <source>
        <dbReference type="PROSITE" id="PS50026"/>
    </source>
</evidence>
<keyword evidence="3" id="KW-0732">Signal</keyword>
<dbReference type="SMART" id="SM00282">
    <property type="entry name" value="LamG"/>
    <property type="match status" value="1"/>
</dbReference>
<evidence type="ECO:0000256" key="1">
    <source>
        <dbReference type="ARBA" id="ARBA00023157"/>
    </source>
</evidence>
<evidence type="ECO:0000259" key="4">
    <source>
        <dbReference type="PROSITE" id="PS50025"/>
    </source>
</evidence>
<gene>
    <name evidence="6" type="ORF">FQA47_004193</name>
</gene>
<keyword evidence="2" id="KW-0245">EGF-like domain</keyword>
<name>A0A834FBD6_ORYME</name>
<reference evidence="6" key="1">
    <citation type="journal article" name="BMC Genomics">
        <title>Long-read sequencing and de novo genome assembly of marine medaka (Oryzias melastigma).</title>
        <authorList>
            <person name="Liang P."/>
            <person name="Saqib H.S.A."/>
            <person name="Ni X."/>
            <person name="Shen Y."/>
        </authorList>
    </citation>
    <scope>NUCLEOTIDE SEQUENCE</scope>
    <source>
        <strain evidence="6">Bigg-433</strain>
    </source>
</reference>
<feature type="domain" description="Laminin G" evidence="4">
    <location>
        <begin position="23"/>
        <end position="203"/>
    </location>
</feature>
<dbReference type="InterPro" id="IPR000742">
    <property type="entry name" value="EGF"/>
</dbReference>
<dbReference type="Proteomes" id="UP000646548">
    <property type="component" value="Unassembled WGS sequence"/>
</dbReference>
<evidence type="ECO:0000256" key="3">
    <source>
        <dbReference type="SAM" id="SignalP"/>
    </source>
</evidence>
<dbReference type="PROSITE" id="PS50025">
    <property type="entry name" value="LAM_G_DOMAIN"/>
    <property type="match status" value="1"/>
</dbReference>
<dbReference type="GO" id="GO:0016020">
    <property type="term" value="C:membrane"/>
    <property type="evidence" value="ECO:0007669"/>
    <property type="project" value="UniProtKB-SubCell"/>
</dbReference>
<dbReference type="Pfam" id="PF02210">
    <property type="entry name" value="Laminin_G_2"/>
    <property type="match status" value="1"/>
</dbReference>
<dbReference type="AlphaFoldDB" id="A0A834FBD6"/>
<dbReference type="CDD" id="cd00110">
    <property type="entry name" value="LamG"/>
    <property type="match status" value="1"/>
</dbReference>
<accession>A0A834FBD6</accession>